<evidence type="ECO:0000259" key="2">
    <source>
        <dbReference type="Pfam" id="PF20478"/>
    </source>
</evidence>
<protein>
    <recommendedName>
        <fullName evidence="2">P2X purinoreceptor 7 intracellular domain-containing protein</fullName>
    </recommendedName>
</protein>
<sequence length="187" mass="20622">MEGFHSTVQLGTSPYLFEPDASPQGSSTAPPSSDSSSLAASESDEAFLRVGNVNWCSCKHCAVMTEKEDCLCCQEVPEITGKQKRARCITTTKKFKDVCLNKAVLEVALARQESRASRNDRGSVNKRMSTLILAELLLWDLWKTAAEWWARFWGSFPFLGLRALSHGHNLVEEAFDVACATDMNAGL</sequence>
<gene>
    <name evidence="3" type="ORF">V5799_012562</name>
</gene>
<evidence type="ECO:0000256" key="1">
    <source>
        <dbReference type="SAM" id="MobiDB-lite"/>
    </source>
</evidence>
<evidence type="ECO:0000313" key="4">
    <source>
        <dbReference type="Proteomes" id="UP001321473"/>
    </source>
</evidence>
<dbReference type="InterPro" id="IPR046815">
    <property type="entry name" value="P2RX7_C"/>
</dbReference>
<dbReference type="Pfam" id="PF20478">
    <property type="entry name" value="P2RX7_C"/>
    <property type="match status" value="1"/>
</dbReference>
<comment type="caution">
    <text evidence="3">The sequence shown here is derived from an EMBL/GenBank/DDBJ whole genome shotgun (WGS) entry which is preliminary data.</text>
</comment>
<feature type="region of interest" description="Disordered" evidence="1">
    <location>
        <begin position="13"/>
        <end position="38"/>
    </location>
</feature>
<dbReference type="AlphaFoldDB" id="A0AAQ4EDS8"/>
<evidence type="ECO:0000313" key="3">
    <source>
        <dbReference type="EMBL" id="KAK8772905.1"/>
    </source>
</evidence>
<dbReference type="Proteomes" id="UP001321473">
    <property type="component" value="Unassembled WGS sequence"/>
</dbReference>
<dbReference type="PANTHER" id="PTHR36981:SF1">
    <property type="entry name" value="P2X PURINORECEPTOR 7 INTRACELLULAR DOMAIN-CONTAINING PROTEIN"/>
    <property type="match status" value="1"/>
</dbReference>
<dbReference type="PANTHER" id="PTHR36981">
    <property type="entry name" value="ZGC:195170"/>
    <property type="match status" value="1"/>
</dbReference>
<dbReference type="EMBL" id="JARKHS020017572">
    <property type="protein sequence ID" value="KAK8772905.1"/>
    <property type="molecule type" value="Genomic_DNA"/>
</dbReference>
<feature type="compositionally biased region" description="Low complexity" evidence="1">
    <location>
        <begin position="26"/>
        <end position="38"/>
    </location>
</feature>
<accession>A0AAQ4EDS8</accession>
<reference evidence="3 4" key="1">
    <citation type="journal article" date="2023" name="Arcadia Sci">
        <title>De novo assembly of a long-read Amblyomma americanum tick genome.</title>
        <authorList>
            <person name="Chou S."/>
            <person name="Poskanzer K.E."/>
            <person name="Rollins M."/>
            <person name="Thuy-Boun P.S."/>
        </authorList>
    </citation>
    <scope>NUCLEOTIDE SEQUENCE [LARGE SCALE GENOMIC DNA]</scope>
    <source>
        <strain evidence="3">F_SG_1</strain>
        <tissue evidence="3">Salivary glands</tissue>
    </source>
</reference>
<keyword evidence="4" id="KW-1185">Reference proteome</keyword>
<feature type="domain" description="P2X purinoreceptor 7 intracellular" evidence="2">
    <location>
        <begin position="42"/>
        <end position="121"/>
    </location>
</feature>
<organism evidence="3 4">
    <name type="scientific">Amblyomma americanum</name>
    <name type="common">Lone star tick</name>
    <dbReference type="NCBI Taxonomy" id="6943"/>
    <lineage>
        <taxon>Eukaryota</taxon>
        <taxon>Metazoa</taxon>
        <taxon>Ecdysozoa</taxon>
        <taxon>Arthropoda</taxon>
        <taxon>Chelicerata</taxon>
        <taxon>Arachnida</taxon>
        <taxon>Acari</taxon>
        <taxon>Parasitiformes</taxon>
        <taxon>Ixodida</taxon>
        <taxon>Ixodoidea</taxon>
        <taxon>Ixodidae</taxon>
        <taxon>Amblyomminae</taxon>
        <taxon>Amblyomma</taxon>
    </lineage>
</organism>
<proteinExistence type="predicted"/>
<name>A0AAQ4EDS8_AMBAM</name>